<proteinExistence type="predicted"/>
<dbReference type="Proteomes" id="UP000260812">
    <property type="component" value="Unassembled WGS sequence"/>
</dbReference>
<evidence type="ECO:0000313" key="4">
    <source>
        <dbReference type="EMBL" id="RGE58480.1"/>
    </source>
</evidence>
<feature type="region of interest" description="Disordered" evidence="2">
    <location>
        <begin position="383"/>
        <end position="407"/>
    </location>
</feature>
<evidence type="ECO:0000256" key="3">
    <source>
        <dbReference type="SAM" id="Phobius"/>
    </source>
</evidence>
<reference evidence="4" key="1">
    <citation type="submission" date="2018-08" db="EMBL/GenBank/DDBJ databases">
        <title>A genome reference for cultivated species of the human gut microbiota.</title>
        <authorList>
            <person name="Zou Y."/>
            <person name="Xue W."/>
            <person name="Luo G."/>
        </authorList>
    </citation>
    <scope>NUCLEOTIDE SEQUENCE [LARGE SCALE GENOMIC DNA]</scope>
    <source>
        <strain evidence="4">TF05-5AC</strain>
    </source>
</reference>
<sequence length="407" mass="46533">MDMKKNQHFNPGEIWESIELPDNLDLLIKNSVEEGYKRMQDKKKRTEKWRGKRMAAAVGIVVLGCAAAIPVKAFVTSLVQERMQRIPAEEIKEVESVMDSQEVNADSYSREYTQTEKERYGNLYRAYLQGTFPQGELRQEQTQKKERADSLYYARDTSTFYLPERELTDEELLQIIEFETKRDYVLSERTEPADITAEEKQAREQIAESGGITEEKAIVLGSEWLHNLYGVSEKGMELNHYLNTDMGAEGKGVYNVNFSVRSTEYYYFYFEPQDGTLLGASSSLAADMDADAVSYAVLEGKMEKMCETAKAVLTGKLQKEAEYEKIVCAYRDENGYLGSFNRIAYYFIRKDGSAYKIAMNAAREAFLDYAYIEDYGAYIQEQNPQTAEKSKNPNSGQGKTVYVEMGK</sequence>
<keyword evidence="3" id="KW-0472">Membrane</keyword>
<gene>
    <name evidence="4" type="ORF">DXC51_16370</name>
</gene>
<keyword evidence="3" id="KW-1133">Transmembrane helix</keyword>
<protein>
    <submittedName>
        <fullName evidence="4">Uncharacterized protein</fullName>
    </submittedName>
</protein>
<feature type="transmembrane region" description="Helical" evidence="3">
    <location>
        <begin position="54"/>
        <end position="75"/>
    </location>
</feature>
<feature type="coiled-coil region" evidence="1">
    <location>
        <begin position="91"/>
        <end position="118"/>
    </location>
</feature>
<evidence type="ECO:0000256" key="1">
    <source>
        <dbReference type="SAM" id="Coils"/>
    </source>
</evidence>
<evidence type="ECO:0000313" key="5">
    <source>
        <dbReference type="Proteomes" id="UP000260812"/>
    </source>
</evidence>
<accession>A0A3E3I1N7</accession>
<organism evidence="4 5">
    <name type="scientific">Eisenbergiella massiliensis</name>
    <dbReference type="NCBI Taxonomy" id="1720294"/>
    <lineage>
        <taxon>Bacteria</taxon>
        <taxon>Bacillati</taxon>
        <taxon>Bacillota</taxon>
        <taxon>Clostridia</taxon>
        <taxon>Lachnospirales</taxon>
        <taxon>Lachnospiraceae</taxon>
        <taxon>Eisenbergiella</taxon>
    </lineage>
</organism>
<dbReference type="AlphaFoldDB" id="A0A3E3I1N7"/>
<evidence type="ECO:0000256" key="2">
    <source>
        <dbReference type="SAM" id="MobiDB-lite"/>
    </source>
</evidence>
<keyword evidence="1" id="KW-0175">Coiled coil</keyword>
<feature type="compositionally biased region" description="Polar residues" evidence="2">
    <location>
        <begin position="383"/>
        <end position="398"/>
    </location>
</feature>
<keyword evidence="3" id="KW-0812">Transmembrane</keyword>
<comment type="caution">
    <text evidence="4">The sequence shown here is derived from an EMBL/GenBank/DDBJ whole genome shotgun (WGS) entry which is preliminary data.</text>
</comment>
<name>A0A3E3I1N7_9FIRM</name>
<dbReference type="EMBL" id="QVLV01000011">
    <property type="protein sequence ID" value="RGE58480.1"/>
    <property type="molecule type" value="Genomic_DNA"/>
</dbReference>
<dbReference type="RefSeq" id="WP_117544943.1">
    <property type="nucleotide sequence ID" value="NZ_JBKVLI010000002.1"/>
</dbReference>
<keyword evidence="5" id="KW-1185">Reference proteome</keyword>